<protein>
    <submittedName>
        <fullName evidence="2">GCN5 family acetyltransferase</fullName>
    </submittedName>
    <submittedName>
        <fullName evidence="3">GCN5-related N-acetyltransferase</fullName>
    </submittedName>
</protein>
<dbReference type="PATRIC" id="fig|1051646.9.peg.4598"/>
<evidence type="ECO:0000313" key="3">
    <source>
        <dbReference type="EMBL" id="EGU49569.1"/>
    </source>
</evidence>
<dbReference type="GeneID" id="23447663"/>
<dbReference type="EMBL" id="AFWI01000186">
    <property type="protein sequence ID" value="EGU49569.1"/>
    <property type="molecule type" value="Genomic_DNA"/>
</dbReference>
<dbReference type="AlphaFoldDB" id="F9TAZ2"/>
<evidence type="ECO:0000259" key="1">
    <source>
        <dbReference type="PROSITE" id="PS51186"/>
    </source>
</evidence>
<dbReference type="InterPro" id="IPR000182">
    <property type="entry name" value="GNAT_dom"/>
</dbReference>
<dbReference type="EMBL" id="CP009355">
    <property type="protein sequence ID" value="AIW17020.1"/>
    <property type="molecule type" value="Genomic_DNA"/>
</dbReference>
<proteinExistence type="predicted"/>
<dbReference type="eggNOG" id="COG0456">
    <property type="taxonomic scope" value="Bacteria"/>
</dbReference>
<dbReference type="HOGENOM" id="CLU_096795_3_0_6"/>
<gene>
    <name evidence="2" type="ORF">IX91_23350</name>
    <name evidence="3" type="ORF">VITU9109_13457</name>
</gene>
<feature type="domain" description="N-acetyltransferase" evidence="1">
    <location>
        <begin position="20"/>
        <end position="155"/>
    </location>
</feature>
<dbReference type="Proteomes" id="UP000030071">
    <property type="component" value="Chromosome 2"/>
</dbReference>
<name>F9TAZ2_9VIBR</name>
<dbReference type="InterPro" id="IPR016181">
    <property type="entry name" value="Acyl_CoA_acyltransferase"/>
</dbReference>
<evidence type="ECO:0000313" key="2">
    <source>
        <dbReference type="EMBL" id="AIW17020.1"/>
    </source>
</evidence>
<dbReference type="SUPFAM" id="SSF55729">
    <property type="entry name" value="Acyl-CoA N-acyltransferases (Nat)"/>
    <property type="match status" value="1"/>
</dbReference>
<organism evidence="2 5">
    <name type="scientific">Vibrio tubiashii ATCC 19109</name>
    <dbReference type="NCBI Taxonomy" id="1051646"/>
    <lineage>
        <taxon>Bacteria</taxon>
        <taxon>Pseudomonadati</taxon>
        <taxon>Pseudomonadota</taxon>
        <taxon>Gammaproteobacteria</taxon>
        <taxon>Vibrionales</taxon>
        <taxon>Vibrionaceae</taxon>
        <taxon>Vibrio</taxon>
        <taxon>Vibrio oreintalis group</taxon>
    </lineage>
</organism>
<evidence type="ECO:0000313" key="4">
    <source>
        <dbReference type="Proteomes" id="UP000003836"/>
    </source>
</evidence>
<keyword evidence="4" id="KW-1185">Reference proteome</keyword>
<dbReference type="CDD" id="cd04301">
    <property type="entry name" value="NAT_SF"/>
    <property type="match status" value="1"/>
</dbReference>
<dbReference type="RefSeq" id="WP_004747436.1">
    <property type="nucleotide sequence ID" value="NZ_AFWI01000186.1"/>
</dbReference>
<dbReference type="Proteomes" id="UP000003836">
    <property type="component" value="Unassembled WGS sequence"/>
</dbReference>
<dbReference type="GO" id="GO:0016747">
    <property type="term" value="F:acyltransferase activity, transferring groups other than amino-acyl groups"/>
    <property type="evidence" value="ECO:0007669"/>
    <property type="project" value="InterPro"/>
</dbReference>
<dbReference type="Gene3D" id="3.40.630.30">
    <property type="match status" value="1"/>
</dbReference>
<dbReference type="PROSITE" id="PS51186">
    <property type="entry name" value="GNAT"/>
    <property type="match status" value="1"/>
</dbReference>
<dbReference type="STRING" id="1051646.IX91_23350"/>
<reference evidence="3 4" key="2">
    <citation type="journal article" date="2012" name="Int. J. Syst. Evol. Microbiol.">
        <title>Vibrio caribbeanicus sp. nov., isolated from the marine sponge Scleritoderma cyanea.</title>
        <authorList>
            <person name="Hoffmann M."/>
            <person name="Monday S.R."/>
            <person name="Allard M.W."/>
            <person name="Strain E.A."/>
            <person name="Whittaker P."/>
            <person name="Naum M."/>
            <person name="McCarthy P.J."/>
            <person name="Lopez J.V."/>
            <person name="Fischer M."/>
            <person name="Brown E.W."/>
        </authorList>
    </citation>
    <scope>NUCLEOTIDE SEQUENCE [LARGE SCALE GENOMIC DNA]</scope>
    <source>
        <strain evidence="3 4">ATCC 19109</strain>
    </source>
</reference>
<reference evidence="3" key="1">
    <citation type="submission" date="2011-08" db="EMBL/GenBank/DDBJ databases">
        <authorList>
            <person name="Hoffman M."/>
            <person name="Strain E.A."/>
            <person name="Brown E."/>
            <person name="Allard M.W."/>
        </authorList>
    </citation>
    <scope>NUCLEOTIDE SEQUENCE</scope>
    <source>
        <strain evidence="3">ATCC 19109</strain>
    </source>
</reference>
<evidence type="ECO:0000313" key="5">
    <source>
        <dbReference type="Proteomes" id="UP000030071"/>
    </source>
</evidence>
<dbReference type="Pfam" id="PF00583">
    <property type="entry name" value="Acetyltransf_1"/>
    <property type="match status" value="1"/>
</dbReference>
<reference evidence="2 5" key="3">
    <citation type="submission" date="2014-08" db="EMBL/GenBank/DDBJ databases">
        <title>First Complete Genome Sequence of the Shellfish Pathogen Vibrio tubiashii.</title>
        <authorList>
            <person name="Richards G.P."/>
            <person name="Needleman D.S."/>
            <person name="Watson M.A."/>
            <person name="Bono J.L."/>
        </authorList>
    </citation>
    <scope>NUCLEOTIDE SEQUENCE [LARGE SCALE GENOMIC DNA]</scope>
    <source>
        <strain evidence="2 5">ATCC 19109</strain>
    </source>
</reference>
<keyword evidence="2" id="KW-0808">Transferase</keyword>
<accession>F9TAZ2</accession>
<sequence>MLNFVANVALAAKVETYMKITFKELENSDIHDLIEPMTKVFNDDAKQFQGKEAGGPPGYDDGSFLGKWGIDNPDSRAFTVCIDEKSVGAFIIWWNERGVSTLGNIFVDPKYQNRGIGLATWKYVESNFPTKKWCLETALFPNSSSIKNAPNMTNC</sequence>
<dbReference type="KEGG" id="vtu:IX91_23350"/>